<accession>A0A4D7AIU0</accession>
<dbReference type="KEGG" id="obj:EIO64_10100"/>
<dbReference type="RefSeq" id="WP_021750456.1">
    <property type="nucleotide sequence ID" value="NZ_CP034413.3"/>
</dbReference>
<gene>
    <name evidence="2" type="ORF">EIO64_10100</name>
</gene>
<dbReference type="EMBL" id="CP034413">
    <property type="protein sequence ID" value="QCI59524.1"/>
    <property type="molecule type" value="Genomic_DNA"/>
</dbReference>
<evidence type="ECO:0008006" key="4">
    <source>
        <dbReference type="Google" id="ProtNLM"/>
    </source>
</evidence>
<name>A0A4D7AIU0_9FIRM</name>
<protein>
    <recommendedName>
        <fullName evidence="4">VCBS repeat-containing protein</fullName>
    </recommendedName>
</protein>
<reference evidence="3" key="1">
    <citation type="submission" date="2018-12" db="EMBL/GenBank/DDBJ databases">
        <title>Dusodibacter welbiota gen. nov., sp. nov., isolated from human faeces and emended description of the Oscillibacter genus.</title>
        <authorList>
            <person name="Le Roy T."/>
            <person name="Van der Smissen P."/>
            <person name="Delzenne N."/>
            <person name="Muccioli G."/>
            <person name="Collet J.F."/>
            <person name="Cani P.D."/>
        </authorList>
    </citation>
    <scope>NUCLEOTIDE SEQUENCE [LARGE SCALE GENOMIC DNA]</scope>
    <source>
        <strain evidence="3">J115</strain>
    </source>
</reference>
<evidence type="ECO:0000256" key="1">
    <source>
        <dbReference type="SAM" id="SignalP"/>
    </source>
</evidence>
<keyword evidence="3" id="KW-1185">Reference proteome</keyword>
<evidence type="ECO:0000313" key="2">
    <source>
        <dbReference type="EMBL" id="QCI59524.1"/>
    </source>
</evidence>
<evidence type="ECO:0000313" key="3">
    <source>
        <dbReference type="Proteomes" id="UP000298642"/>
    </source>
</evidence>
<dbReference type="Proteomes" id="UP000298642">
    <property type="component" value="Chromosome"/>
</dbReference>
<feature type="chain" id="PRO_5020488539" description="VCBS repeat-containing protein" evidence="1">
    <location>
        <begin position="23"/>
        <end position="444"/>
    </location>
</feature>
<proteinExistence type="predicted"/>
<sequence>MWQKRGPALLCLLLATALTVFAAARSPAAPPGEVPPPQTLEEESLLYEETPVQIISLLDLEPVDTRASANPVRVGGGTLDPVDQAEMASVLAECTLKDNTIVRLYVTAEGLIDGAFLRPGAGWIRFARLYRGADQGPNYAETAALTACSGILGHDGFLLRTDGHCSGVYSYDYYWFDTAGDLQVLTARMDPVALDLDGDGTAELVWEIAEWQGAFSFYFRRTDGAICCVTPSEYIDASGLFLAAVEQEGPGPVRLIYRYHGTDEDQEQFCAVTFRDGALEIEMDLVYVPASLEDTVPLSDPTAGGAALPHVSITGPDGWTMDGAGEAAYLDLWSLLWNSPYPSSKGAVIVPTDAPLDAETTYTVTFSDPQAGNSFSWSLDAEGICRLDGIEGNCRMVSTGVGSLPAYCHDVLELYCRASRTARNYDAQGRWLGWDLVPDTVAPG</sequence>
<keyword evidence="1" id="KW-0732">Signal</keyword>
<dbReference type="AlphaFoldDB" id="A0A4D7AIU0"/>
<organism evidence="2 3">
    <name type="scientific">Dysosmobacter welbionis</name>
    <dbReference type="NCBI Taxonomy" id="2093857"/>
    <lineage>
        <taxon>Bacteria</taxon>
        <taxon>Bacillati</taxon>
        <taxon>Bacillota</taxon>
        <taxon>Clostridia</taxon>
        <taxon>Eubacteriales</taxon>
        <taxon>Oscillospiraceae</taxon>
        <taxon>Dysosmobacter</taxon>
    </lineage>
</organism>
<feature type="signal peptide" evidence="1">
    <location>
        <begin position="1"/>
        <end position="22"/>
    </location>
</feature>